<dbReference type="OrthoDB" id="3062801at2759"/>
<accession>A0A4R0RM26</accession>
<dbReference type="EMBL" id="RWJN01000145">
    <property type="protein sequence ID" value="TCD66209.1"/>
    <property type="molecule type" value="Genomic_DNA"/>
</dbReference>
<feature type="transmembrane region" description="Helical" evidence="2">
    <location>
        <begin position="283"/>
        <end position="301"/>
    </location>
</feature>
<feature type="transmembrane region" description="Helical" evidence="2">
    <location>
        <begin position="357"/>
        <end position="389"/>
    </location>
</feature>
<evidence type="ECO:0000313" key="5">
    <source>
        <dbReference type="Proteomes" id="UP000292702"/>
    </source>
</evidence>
<feature type="chain" id="PRO_5020844541" evidence="3">
    <location>
        <begin position="20"/>
        <end position="553"/>
    </location>
</feature>
<sequence>MRNVSYLLLLELASRGVHGFAEYTSEAGRAIPSARSDSAVANTGLGGSPKLAGSPKPVDKPSTNPVQDGNRTPLSRSPTPHRAASPFRRFLHRAHSRDEPFIPVDPFKLRTQWFTSPTSTPQRHTLELDLNCEDTLTTCLPSPVTCTISHRKLRTCGAVTRHFFLDTLPRQAYLHILLKLPAIYFSRVARIFEDAEVSKHEIQRMIDICRPDDPENQAENVNANISTQLPPSSSGQGIGVGQRRGEPIPPYPEDWTPSATPALSRFKSSWEQFIDSLLREWKTLNLVSALLCTAILTMFQVPDAAGDPFTRWAAIFSLVFALMSLIYGCMYIVQFGTMRSMYKASRWAEEARKTRTFVWWNVWVLLATPAIWLAWSVIAFVISILSYVWRTGATSDPQDGNRPPLTPGQALAVRVVVTSVLCLGVLQFAMIIQTFRSYSGRTHRRRARRDDSGGGERTGDGDRRPRERRESRQAQEVYEERGREKESKTEVIAGLGLTGVSSSLNTFGSASAVLIEDSEPEKKASGSIRNDESARVSAEGGWGGSRPRISPKL</sequence>
<feature type="transmembrane region" description="Helical" evidence="2">
    <location>
        <begin position="409"/>
        <end position="435"/>
    </location>
</feature>
<keyword evidence="3" id="KW-0732">Signal</keyword>
<evidence type="ECO:0000256" key="3">
    <source>
        <dbReference type="SAM" id="SignalP"/>
    </source>
</evidence>
<evidence type="ECO:0000256" key="1">
    <source>
        <dbReference type="SAM" id="MobiDB-lite"/>
    </source>
</evidence>
<keyword evidence="5" id="KW-1185">Reference proteome</keyword>
<gene>
    <name evidence="4" type="ORF">EIP91_001656</name>
</gene>
<keyword evidence="2" id="KW-0472">Membrane</keyword>
<dbReference type="AlphaFoldDB" id="A0A4R0RM26"/>
<proteinExistence type="predicted"/>
<keyword evidence="2" id="KW-1133">Transmembrane helix</keyword>
<feature type="signal peptide" evidence="3">
    <location>
        <begin position="1"/>
        <end position="19"/>
    </location>
</feature>
<feature type="region of interest" description="Disordered" evidence="1">
    <location>
        <begin position="36"/>
        <end position="83"/>
    </location>
</feature>
<comment type="caution">
    <text evidence="4">The sequence shown here is derived from an EMBL/GenBank/DDBJ whole genome shotgun (WGS) entry which is preliminary data.</text>
</comment>
<feature type="compositionally biased region" description="Basic and acidic residues" evidence="1">
    <location>
        <begin position="448"/>
        <end position="489"/>
    </location>
</feature>
<feature type="transmembrane region" description="Helical" evidence="2">
    <location>
        <begin position="313"/>
        <end position="336"/>
    </location>
</feature>
<feature type="compositionally biased region" description="Polar residues" evidence="1">
    <location>
        <begin position="61"/>
        <end position="78"/>
    </location>
</feature>
<evidence type="ECO:0000256" key="2">
    <source>
        <dbReference type="SAM" id="Phobius"/>
    </source>
</evidence>
<organism evidence="4 5">
    <name type="scientific">Steccherinum ochraceum</name>
    <dbReference type="NCBI Taxonomy" id="92696"/>
    <lineage>
        <taxon>Eukaryota</taxon>
        <taxon>Fungi</taxon>
        <taxon>Dikarya</taxon>
        <taxon>Basidiomycota</taxon>
        <taxon>Agaricomycotina</taxon>
        <taxon>Agaricomycetes</taxon>
        <taxon>Polyporales</taxon>
        <taxon>Steccherinaceae</taxon>
        <taxon>Steccherinum</taxon>
    </lineage>
</organism>
<feature type="compositionally biased region" description="Basic and acidic residues" evidence="1">
    <location>
        <begin position="520"/>
        <end position="534"/>
    </location>
</feature>
<dbReference type="Proteomes" id="UP000292702">
    <property type="component" value="Unassembled WGS sequence"/>
</dbReference>
<feature type="region of interest" description="Disordered" evidence="1">
    <location>
        <begin position="517"/>
        <end position="553"/>
    </location>
</feature>
<name>A0A4R0RM26_9APHY</name>
<feature type="region of interest" description="Disordered" evidence="1">
    <location>
        <begin position="443"/>
        <end position="489"/>
    </location>
</feature>
<evidence type="ECO:0000313" key="4">
    <source>
        <dbReference type="EMBL" id="TCD66209.1"/>
    </source>
</evidence>
<keyword evidence="2" id="KW-0812">Transmembrane</keyword>
<protein>
    <submittedName>
        <fullName evidence="4">Uncharacterized protein</fullName>
    </submittedName>
</protein>
<reference evidence="4 5" key="1">
    <citation type="submission" date="2018-11" db="EMBL/GenBank/DDBJ databases">
        <title>Genome assembly of Steccherinum ochraceum LE-BIN_3174, the white-rot fungus of the Steccherinaceae family (The Residual Polyporoid clade, Polyporales, Basidiomycota).</title>
        <authorList>
            <person name="Fedorova T.V."/>
            <person name="Glazunova O.A."/>
            <person name="Landesman E.O."/>
            <person name="Moiseenko K.V."/>
            <person name="Psurtseva N.V."/>
            <person name="Savinova O.S."/>
            <person name="Shakhova N.V."/>
            <person name="Tyazhelova T.V."/>
            <person name="Vasina D.V."/>
        </authorList>
    </citation>
    <scope>NUCLEOTIDE SEQUENCE [LARGE SCALE GENOMIC DNA]</scope>
    <source>
        <strain evidence="4 5">LE-BIN_3174</strain>
    </source>
</reference>